<dbReference type="RefSeq" id="WP_119702286.1">
    <property type="nucleotide sequence ID" value="NZ_QUBR01000001.1"/>
</dbReference>
<proteinExistence type="predicted"/>
<dbReference type="Proteomes" id="UP000265581">
    <property type="component" value="Unassembled WGS sequence"/>
</dbReference>
<accession>A0A371P888</accession>
<reference evidence="1 2" key="1">
    <citation type="submission" date="2018-08" db="EMBL/GenBank/DDBJ databases">
        <title>Aeromicrobium sp. M2KJ-4, whole genome shotgun sequence.</title>
        <authorList>
            <person name="Tuo L."/>
        </authorList>
    </citation>
    <scope>NUCLEOTIDE SEQUENCE [LARGE SCALE GENOMIC DNA]</scope>
    <source>
        <strain evidence="1 2">M2KJ-4</strain>
    </source>
</reference>
<evidence type="ECO:0000313" key="1">
    <source>
        <dbReference type="EMBL" id="REK72151.1"/>
    </source>
</evidence>
<dbReference type="AlphaFoldDB" id="A0A371P888"/>
<organism evidence="1 2">
    <name type="scientific">Aeromicrobium endophyticum</name>
    <dbReference type="NCBI Taxonomy" id="2292704"/>
    <lineage>
        <taxon>Bacteria</taxon>
        <taxon>Bacillati</taxon>
        <taxon>Actinomycetota</taxon>
        <taxon>Actinomycetes</taxon>
        <taxon>Propionibacteriales</taxon>
        <taxon>Nocardioidaceae</taxon>
        <taxon>Aeromicrobium</taxon>
    </lineage>
</organism>
<protein>
    <recommendedName>
        <fullName evidence="3">SAF domain-containing protein</fullName>
    </recommendedName>
</protein>
<evidence type="ECO:0000313" key="2">
    <source>
        <dbReference type="Proteomes" id="UP000265581"/>
    </source>
</evidence>
<sequence length="188" mass="19023">MLVLVATVLGARLAAAGDDRVEYWSVSSAATPGDAVSRDDLRPAKVRLPSGSADSYLRTDDELDAPLDELVWAHPLTPGSLVSKESLVPRASSSHGQLPLSVAAGAAPTDLAKGDVVDVWVGPGPGDEPGGQAVRVLEGVRVLGSGDEGAAAGGSLSQTVLVDVDESQLGTDVVSTVATGHVTLVRIA</sequence>
<dbReference type="EMBL" id="QUBR01000001">
    <property type="protein sequence ID" value="REK72151.1"/>
    <property type="molecule type" value="Genomic_DNA"/>
</dbReference>
<comment type="caution">
    <text evidence="1">The sequence shown here is derived from an EMBL/GenBank/DDBJ whole genome shotgun (WGS) entry which is preliminary data.</text>
</comment>
<gene>
    <name evidence="1" type="ORF">DX116_00405</name>
</gene>
<keyword evidence="2" id="KW-1185">Reference proteome</keyword>
<dbReference type="OrthoDB" id="3747689at2"/>
<name>A0A371P888_9ACTN</name>
<evidence type="ECO:0008006" key="3">
    <source>
        <dbReference type="Google" id="ProtNLM"/>
    </source>
</evidence>